<dbReference type="InterPro" id="IPR035986">
    <property type="entry name" value="PKD_dom_sf"/>
</dbReference>
<dbReference type="Gene3D" id="2.60.40.10">
    <property type="entry name" value="Immunoglobulins"/>
    <property type="match status" value="1"/>
</dbReference>
<feature type="chain" id="PRO_5011460820" evidence="1">
    <location>
        <begin position="25"/>
        <end position="812"/>
    </location>
</feature>
<evidence type="ECO:0000313" key="3">
    <source>
        <dbReference type="EMBL" id="SDF15607.1"/>
    </source>
</evidence>
<dbReference type="PROSITE" id="PS51257">
    <property type="entry name" value="PROKAR_LIPOPROTEIN"/>
    <property type="match status" value="1"/>
</dbReference>
<protein>
    <submittedName>
        <fullName evidence="3">Peptidase M66</fullName>
    </submittedName>
</protein>
<accession>A0A1G7ISF9</accession>
<reference evidence="4" key="1">
    <citation type="submission" date="2016-10" db="EMBL/GenBank/DDBJ databases">
        <authorList>
            <person name="Varghese N."/>
            <person name="Submissions S."/>
        </authorList>
    </citation>
    <scope>NUCLEOTIDE SEQUENCE [LARGE SCALE GENOMIC DNA]</scope>
    <source>
        <strain evidence="4">CGMCC 1.6992</strain>
    </source>
</reference>
<proteinExistence type="predicted"/>
<dbReference type="SUPFAM" id="SSF55486">
    <property type="entry name" value="Metalloproteases ('zincins'), catalytic domain"/>
    <property type="match status" value="1"/>
</dbReference>
<dbReference type="AlphaFoldDB" id="A0A1G7ISF9"/>
<dbReference type="STRING" id="482827.SAMN04488243_12828"/>
<name>A0A1G7ISF9_9DEIN</name>
<dbReference type="Proteomes" id="UP000199446">
    <property type="component" value="Unassembled WGS sequence"/>
</dbReference>
<organism evidence="3 4">
    <name type="scientific">Thermus arciformis</name>
    <dbReference type="NCBI Taxonomy" id="482827"/>
    <lineage>
        <taxon>Bacteria</taxon>
        <taxon>Thermotogati</taxon>
        <taxon>Deinococcota</taxon>
        <taxon>Deinococci</taxon>
        <taxon>Thermales</taxon>
        <taxon>Thermaceae</taxon>
        <taxon>Thermus</taxon>
    </lineage>
</organism>
<dbReference type="EMBL" id="FNBC01000028">
    <property type="protein sequence ID" value="SDF15607.1"/>
    <property type="molecule type" value="Genomic_DNA"/>
</dbReference>
<dbReference type="InterPro" id="IPR000601">
    <property type="entry name" value="PKD_dom"/>
</dbReference>
<keyword evidence="4" id="KW-1185">Reference proteome</keyword>
<evidence type="ECO:0000313" key="4">
    <source>
        <dbReference type="Proteomes" id="UP000199446"/>
    </source>
</evidence>
<dbReference type="InterPro" id="IPR013783">
    <property type="entry name" value="Ig-like_fold"/>
</dbReference>
<gene>
    <name evidence="3" type="ORF">SAMN04488243_12828</name>
</gene>
<feature type="signal peptide" evidence="1">
    <location>
        <begin position="1"/>
        <end position="24"/>
    </location>
</feature>
<keyword evidence="1" id="KW-0732">Signal</keyword>
<dbReference type="SMART" id="SM00089">
    <property type="entry name" value="PKD"/>
    <property type="match status" value="1"/>
</dbReference>
<evidence type="ECO:0000256" key="1">
    <source>
        <dbReference type="SAM" id="SignalP"/>
    </source>
</evidence>
<evidence type="ECO:0000259" key="2">
    <source>
        <dbReference type="SMART" id="SM00089"/>
    </source>
</evidence>
<sequence length="812" mass="85757">MNLRSLRLWAFVALLAACSGPPENQPPTLTAFQASPSEGEAPLAVRFAWSASDPDGEALECVLEPGDGAKLSLSPCGTGYTYTYTSPGDYQTRLEVKDGKGASARRETLVRVRPRKGFALALSPTSLSVQQGGQGQVTLTVTPQNGFTGTVNLSLVDGGGNPVAGVGLSPTSVSVSGASPVNQALTLAVASSVNPGTYALKVRGTSGSLTQEVNLTLTVTAPSGGGDFSLVLESSSLSISPGGTSYVRLSVTGTYTGQISLSLVDENGSPFTSVQLSPTQIPVPSAPMLELRAVSDLSPGTYALRLRGTGGGLTKEANLTLRVTSTQNLAIAKVEWGQTVLEEDLRLVAGKPALLRVHLVASPDPMALAQPLSGAVYTNTAFLGNLSFTCPSPIPTDTVQGNLRTTCNATLPAEWMAPGLRVELRADPGDQVAESDEGDNARTLSPQVGAGTVLHLTAVPVVHQGVTASVPDFRATLWRVWPLKDIAPATRAPYTFAGTLSPNDAMAWSQLLDELRLLRQADGSRRYYYGFVRVGYTSGIAGIGYIGYPVAVGWDYPQSAPAVMAHELGHNFGREHAPCGTSGDPSYPYANGQIGTWGYDLASGALKDPAQHYDLMSYCGPKWVSDYTYQGAQAFLENRPPSPQGLPGEGLLFSGRILGDQVVFNPPVRLAAHPEGEPSSYTLRVDGREYPVYVLRDSEGGLHFQAKVPVGPWNRVGLYREGALLAEAQGGVRPQAEPRVELKEEGGFLVARWTGYPFLSLFHVAEDGARTALGLWHRGGESRFALEGLPPGGAFEAQLSDGLGVMTLFFPR</sequence>
<dbReference type="SUPFAM" id="SSF49299">
    <property type="entry name" value="PKD domain"/>
    <property type="match status" value="1"/>
</dbReference>
<dbReference type="Pfam" id="PF10462">
    <property type="entry name" value="Peptidase_M66"/>
    <property type="match status" value="1"/>
</dbReference>
<dbReference type="Pfam" id="PF18911">
    <property type="entry name" value="PKD_4"/>
    <property type="match status" value="1"/>
</dbReference>
<dbReference type="InterPro" id="IPR022409">
    <property type="entry name" value="PKD/Chitinase_dom"/>
</dbReference>
<dbReference type="RefSeq" id="WP_244880381.1">
    <property type="nucleotide sequence ID" value="NZ_FNBC01000028.1"/>
</dbReference>
<feature type="domain" description="PKD/Chitinase" evidence="2">
    <location>
        <begin position="29"/>
        <end position="115"/>
    </location>
</feature>